<organism evidence="1">
    <name type="scientific">Absidia glauca</name>
    <name type="common">Pin mould</name>
    <dbReference type="NCBI Taxonomy" id="4829"/>
    <lineage>
        <taxon>Eukaryota</taxon>
        <taxon>Fungi</taxon>
        <taxon>Fungi incertae sedis</taxon>
        <taxon>Mucoromycota</taxon>
        <taxon>Mucoromycotina</taxon>
        <taxon>Mucoromycetes</taxon>
        <taxon>Mucorales</taxon>
        <taxon>Cunninghamellaceae</taxon>
        <taxon>Absidia</taxon>
    </lineage>
</organism>
<sequence>MTTADHHTIEMAKHDQLRKRILEIHGDPSLCPKEKAKQIQANGVNRVEPEPQGTIATNASFGTTPLTNQPTIVMIAGSVVKEME</sequence>
<dbReference type="Proteomes" id="UP000078561">
    <property type="component" value="Unassembled WGS sequence"/>
</dbReference>
<reference evidence="1" key="1">
    <citation type="submission" date="2016-04" db="EMBL/GenBank/DDBJ databases">
        <authorList>
            <person name="Evans L.H."/>
            <person name="Alamgir A."/>
            <person name="Owens N."/>
            <person name="Weber N.D."/>
            <person name="Virtaneva K."/>
            <person name="Barbian K."/>
            <person name="Babar A."/>
            <person name="Rosenke K."/>
        </authorList>
    </citation>
    <scope>NUCLEOTIDE SEQUENCE [LARGE SCALE GENOMIC DNA]</scope>
    <source>
        <strain evidence="1">CBS 101.48</strain>
    </source>
</reference>
<gene>
    <name evidence="1" type="primary">ABSGL_12582.1 scaffold 12955</name>
</gene>
<dbReference type="EMBL" id="LT554635">
    <property type="protein sequence ID" value="SAM06944.1"/>
    <property type="molecule type" value="Genomic_DNA"/>
</dbReference>
<evidence type="ECO:0000313" key="1">
    <source>
        <dbReference type="EMBL" id="SAM06944.1"/>
    </source>
</evidence>
<protein>
    <submittedName>
        <fullName evidence="1">Uncharacterized protein</fullName>
    </submittedName>
</protein>
<name>A0A168RHE3_ABSGL</name>
<keyword evidence="2" id="KW-1185">Reference proteome</keyword>
<dbReference type="AlphaFoldDB" id="A0A168RHE3"/>
<dbReference type="InParanoid" id="A0A168RHE3"/>
<accession>A0A168RHE3</accession>
<proteinExistence type="predicted"/>
<evidence type="ECO:0000313" key="2">
    <source>
        <dbReference type="Proteomes" id="UP000078561"/>
    </source>
</evidence>